<protein>
    <submittedName>
        <fullName evidence="1">Uncharacterized protein</fullName>
    </submittedName>
</protein>
<accession>A0A5N5RLZ9</accession>
<name>A0A5N5RLZ9_9BIFI</name>
<gene>
    <name evidence="1" type="ORF">EHS19_01720</name>
</gene>
<dbReference type="EMBL" id="RQSP01000003">
    <property type="protein sequence ID" value="KAB5608366.1"/>
    <property type="molecule type" value="Genomic_DNA"/>
</dbReference>
<dbReference type="AlphaFoldDB" id="A0A5N5RLZ9"/>
<dbReference type="RefSeq" id="WP_151916053.1">
    <property type="nucleotide sequence ID" value="NZ_RQSP01000003.1"/>
</dbReference>
<sequence>MIPTIRIPNTGHPWSTVYAVGAVADIRFGEIVVVLNELHEFRMPVPVSVPLRAFATCAATRMNSVPRSACIPWISIMIN</sequence>
<evidence type="ECO:0000313" key="1">
    <source>
        <dbReference type="EMBL" id="KAB5608366.1"/>
    </source>
</evidence>
<proteinExistence type="predicted"/>
<comment type="caution">
    <text evidence="1">The sequence shown here is derived from an EMBL/GenBank/DDBJ whole genome shotgun (WGS) entry which is preliminary data.</text>
</comment>
<keyword evidence="2" id="KW-1185">Reference proteome</keyword>
<organism evidence="1 2">
    <name type="scientific">Bifidobacterium jacchi</name>
    <dbReference type="NCBI Taxonomy" id="2490545"/>
    <lineage>
        <taxon>Bacteria</taxon>
        <taxon>Bacillati</taxon>
        <taxon>Actinomycetota</taxon>
        <taxon>Actinomycetes</taxon>
        <taxon>Bifidobacteriales</taxon>
        <taxon>Bifidobacteriaceae</taxon>
        <taxon>Bifidobacterium</taxon>
    </lineage>
</organism>
<evidence type="ECO:0000313" key="2">
    <source>
        <dbReference type="Proteomes" id="UP000326336"/>
    </source>
</evidence>
<dbReference type="Proteomes" id="UP000326336">
    <property type="component" value="Unassembled WGS sequence"/>
</dbReference>
<reference evidence="1 2" key="1">
    <citation type="journal article" date="2019" name="Int. J. Syst. Evol. Microbiol.">
        <title>Bifidobacterium jacchi sp. nov., isolated from the faeces of a baby common marmoset (Callithrix jacchus).</title>
        <authorList>
            <person name="Modesto M."/>
            <person name="Watanabe K."/>
            <person name="Arita M."/>
            <person name="Satti M."/>
            <person name="Oki K."/>
            <person name="Sciavilla P."/>
            <person name="Patavino C."/>
            <person name="Camma C."/>
            <person name="Michelini S."/>
            <person name="Sgorbati B."/>
            <person name="Mattarelli P."/>
        </authorList>
    </citation>
    <scope>NUCLEOTIDE SEQUENCE [LARGE SCALE GENOMIC DNA]</scope>
    <source>
        <strain evidence="1 2">MRM 9.3</strain>
    </source>
</reference>